<gene>
    <name evidence="2" type="ORF">QHF89_07745</name>
</gene>
<dbReference type="Pfam" id="PF13476">
    <property type="entry name" value="AAA_23"/>
    <property type="match status" value="1"/>
</dbReference>
<dbReference type="EMBL" id="JARZHI010000004">
    <property type="protein sequence ID" value="MDI1429382.1"/>
    <property type="molecule type" value="Genomic_DNA"/>
</dbReference>
<dbReference type="SUPFAM" id="SSF52540">
    <property type="entry name" value="P-loop containing nucleoside triphosphate hydrolases"/>
    <property type="match status" value="1"/>
</dbReference>
<dbReference type="InterPro" id="IPR003593">
    <property type="entry name" value="AAA+_ATPase"/>
</dbReference>
<dbReference type="RefSeq" id="WP_136965745.1">
    <property type="nucleotide sequence ID" value="NZ_JARZHI010000004.1"/>
</dbReference>
<comment type="caution">
    <text evidence="2">The sequence shown here is derived from an EMBL/GenBank/DDBJ whole genome shotgun (WGS) entry which is preliminary data.</text>
</comment>
<organism evidence="2 3">
    <name type="scientific">Polyangium sorediatum</name>
    <dbReference type="NCBI Taxonomy" id="889274"/>
    <lineage>
        <taxon>Bacteria</taxon>
        <taxon>Pseudomonadati</taxon>
        <taxon>Myxococcota</taxon>
        <taxon>Polyangia</taxon>
        <taxon>Polyangiales</taxon>
        <taxon>Polyangiaceae</taxon>
        <taxon>Polyangium</taxon>
    </lineage>
</organism>
<dbReference type="InterPro" id="IPR051396">
    <property type="entry name" value="Bact_Antivir_Def_Nuclease"/>
</dbReference>
<dbReference type="Gene3D" id="3.40.50.300">
    <property type="entry name" value="P-loop containing nucleotide triphosphate hydrolases"/>
    <property type="match status" value="1"/>
</dbReference>
<feature type="domain" description="AAA+ ATPase" evidence="1">
    <location>
        <begin position="23"/>
        <end position="362"/>
    </location>
</feature>
<dbReference type="PANTHER" id="PTHR43581:SF4">
    <property type="entry name" value="ATP_GTP PHOSPHATASE"/>
    <property type="match status" value="1"/>
</dbReference>
<dbReference type="InterPro" id="IPR027417">
    <property type="entry name" value="P-loop_NTPase"/>
</dbReference>
<keyword evidence="3" id="KW-1185">Reference proteome</keyword>
<sequence length="410" mass="47422">MAKLKRLKINKFRNVEPVELHFSDGFNVLLGINGSGKTTLLELIAALLSRDLSTIEDEEFSVEYRIAFESAVVEVVLENRLRRSEPVVAMGRRALTKVENEHDLLVKLRIREHSAPEEDAEEDWRDIPDDEFGGSPWSLGIQNRGICESMETLERISRFDESIDFFRSLFSNDDVQRFITAVGDLEDEASALFFAYPRQKVSRALMTALSEESKGQWSKWREPKSFRFSTEHLPFLFEMIRLAGLKDGWLDLRLLMTHKNVAESVMYQGFGDMEFWFERQDGSRVRADKLSHGQKRLLAFLYYLDCNPHIVIADELTNSLHHAWITACLQAIGDRQAFLANQDPLLLDELEFSSAEDVKRAFILCRCDTSSGKERLIWSNMSDYDAERFFEAYNVGLQHVSEILRDKNLW</sequence>
<dbReference type="SMART" id="SM00382">
    <property type="entry name" value="AAA"/>
    <property type="match status" value="1"/>
</dbReference>
<protein>
    <submittedName>
        <fullName evidence="2">AAA family ATPase</fullName>
    </submittedName>
</protein>
<proteinExistence type="predicted"/>
<dbReference type="PANTHER" id="PTHR43581">
    <property type="entry name" value="ATP/GTP PHOSPHATASE"/>
    <property type="match status" value="1"/>
</dbReference>
<dbReference type="InterPro" id="IPR038729">
    <property type="entry name" value="Rad50/SbcC_AAA"/>
</dbReference>
<evidence type="ECO:0000313" key="3">
    <source>
        <dbReference type="Proteomes" id="UP001160301"/>
    </source>
</evidence>
<accession>A0ABT6NM42</accession>
<name>A0ABT6NM42_9BACT</name>
<evidence type="ECO:0000259" key="1">
    <source>
        <dbReference type="SMART" id="SM00382"/>
    </source>
</evidence>
<dbReference type="Proteomes" id="UP001160301">
    <property type="component" value="Unassembled WGS sequence"/>
</dbReference>
<evidence type="ECO:0000313" key="2">
    <source>
        <dbReference type="EMBL" id="MDI1429382.1"/>
    </source>
</evidence>
<reference evidence="2 3" key="1">
    <citation type="submission" date="2023-04" db="EMBL/GenBank/DDBJ databases">
        <title>The genome sequence of Polyangium sorediatum DSM14670.</title>
        <authorList>
            <person name="Zhang X."/>
        </authorList>
    </citation>
    <scope>NUCLEOTIDE SEQUENCE [LARGE SCALE GENOMIC DNA]</scope>
    <source>
        <strain evidence="2 3">DSM 14670</strain>
    </source>
</reference>